<feature type="transmembrane region" description="Helical" evidence="1">
    <location>
        <begin position="27"/>
        <end position="49"/>
    </location>
</feature>
<keyword evidence="1" id="KW-1133">Transmembrane helix</keyword>
<evidence type="ECO:0000256" key="1">
    <source>
        <dbReference type="SAM" id="Phobius"/>
    </source>
</evidence>
<protein>
    <recommendedName>
        <fullName evidence="4">Transposase</fullName>
    </recommendedName>
</protein>
<keyword evidence="1" id="KW-0472">Membrane</keyword>
<organism evidence="2 3">
    <name type="scientific">Bradyrhizobium japonicum</name>
    <dbReference type="NCBI Taxonomy" id="375"/>
    <lineage>
        <taxon>Bacteria</taxon>
        <taxon>Pseudomonadati</taxon>
        <taxon>Pseudomonadota</taxon>
        <taxon>Alphaproteobacteria</taxon>
        <taxon>Hyphomicrobiales</taxon>
        <taxon>Nitrobacteraceae</taxon>
        <taxon>Bradyrhizobium</taxon>
    </lineage>
</organism>
<reference evidence="2 3" key="1">
    <citation type="submission" date="2024-06" db="EMBL/GenBank/DDBJ databases">
        <title>Genomic Encyclopedia of Type Strains, Phase V (KMG-V): Genome sequencing to study the core and pangenomes of soil and plant-associated prokaryotes.</title>
        <authorList>
            <person name="Whitman W."/>
        </authorList>
    </citation>
    <scope>NUCLEOTIDE SEQUENCE [LARGE SCALE GENOMIC DNA]</scope>
    <source>
        <strain evidence="2 3">USDA 160</strain>
    </source>
</reference>
<evidence type="ECO:0008006" key="4">
    <source>
        <dbReference type="Google" id="ProtNLM"/>
    </source>
</evidence>
<name>A0ABV2RHZ0_BRAJP</name>
<gene>
    <name evidence="2" type="ORF">ABIF63_000033</name>
</gene>
<keyword evidence="1" id="KW-0812">Transmembrane</keyword>
<comment type="caution">
    <text evidence="2">The sequence shown here is derived from an EMBL/GenBank/DDBJ whole genome shotgun (WGS) entry which is preliminary data.</text>
</comment>
<accession>A0ABV2RHZ0</accession>
<dbReference type="Proteomes" id="UP001549291">
    <property type="component" value="Unassembled WGS sequence"/>
</dbReference>
<dbReference type="EMBL" id="JBEPTQ010000001">
    <property type="protein sequence ID" value="MET4715930.1"/>
    <property type="molecule type" value="Genomic_DNA"/>
</dbReference>
<evidence type="ECO:0000313" key="2">
    <source>
        <dbReference type="EMBL" id="MET4715930.1"/>
    </source>
</evidence>
<keyword evidence="3" id="KW-1185">Reference proteome</keyword>
<proteinExistence type="predicted"/>
<evidence type="ECO:0000313" key="3">
    <source>
        <dbReference type="Proteomes" id="UP001549291"/>
    </source>
</evidence>
<sequence length="63" mass="7195">MAHDSEGVHRTARLNTSVRLRADPQAFLLYLLTHNVFHGKILFIALAAGDQYCSRRSKRFPAR</sequence>